<dbReference type="Gene3D" id="3.30.870.10">
    <property type="entry name" value="Endonuclease Chain A"/>
    <property type="match status" value="1"/>
</dbReference>
<dbReference type="OrthoDB" id="5205528at2759"/>
<dbReference type="PANTHER" id="PTHR43856">
    <property type="entry name" value="CARDIOLIPIN HYDROLASE"/>
    <property type="match status" value="1"/>
</dbReference>
<keyword evidence="1" id="KW-0378">Hydrolase</keyword>
<dbReference type="InterPro" id="IPR025202">
    <property type="entry name" value="PLD-like_dom"/>
</dbReference>
<evidence type="ECO:0000256" key="6">
    <source>
        <dbReference type="ARBA" id="ARBA00043167"/>
    </source>
</evidence>
<reference evidence="8" key="1">
    <citation type="submission" date="2022-03" db="EMBL/GenBank/DDBJ databases">
        <authorList>
            <person name="Lindestad O."/>
        </authorList>
    </citation>
    <scope>NUCLEOTIDE SEQUENCE</scope>
</reference>
<dbReference type="SUPFAM" id="SSF56024">
    <property type="entry name" value="Phospholipase D/nuclease"/>
    <property type="match status" value="1"/>
</dbReference>
<evidence type="ECO:0000313" key="8">
    <source>
        <dbReference type="EMBL" id="CAH2245999.1"/>
    </source>
</evidence>
<dbReference type="AlphaFoldDB" id="A0A8S4SBK2"/>
<feature type="domain" description="Phospholipase D-like" evidence="7">
    <location>
        <begin position="54"/>
        <end position="181"/>
    </location>
</feature>
<evidence type="ECO:0000256" key="1">
    <source>
        <dbReference type="ARBA" id="ARBA00022801"/>
    </source>
</evidence>
<evidence type="ECO:0000256" key="2">
    <source>
        <dbReference type="ARBA" id="ARBA00022963"/>
    </source>
</evidence>
<organism evidence="8 9">
    <name type="scientific">Pararge aegeria aegeria</name>
    <dbReference type="NCBI Taxonomy" id="348720"/>
    <lineage>
        <taxon>Eukaryota</taxon>
        <taxon>Metazoa</taxon>
        <taxon>Ecdysozoa</taxon>
        <taxon>Arthropoda</taxon>
        <taxon>Hexapoda</taxon>
        <taxon>Insecta</taxon>
        <taxon>Pterygota</taxon>
        <taxon>Neoptera</taxon>
        <taxon>Endopterygota</taxon>
        <taxon>Lepidoptera</taxon>
        <taxon>Glossata</taxon>
        <taxon>Ditrysia</taxon>
        <taxon>Papilionoidea</taxon>
        <taxon>Nymphalidae</taxon>
        <taxon>Satyrinae</taxon>
        <taxon>Satyrini</taxon>
        <taxon>Parargina</taxon>
        <taxon>Pararge</taxon>
    </lineage>
</organism>
<accession>A0A8S4SBK2</accession>
<name>A0A8S4SBK2_9NEOP</name>
<evidence type="ECO:0000256" key="5">
    <source>
        <dbReference type="ARBA" id="ARBA00040549"/>
    </source>
</evidence>
<dbReference type="InterPro" id="IPR051406">
    <property type="entry name" value="PLD_domain"/>
</dbReference>
<dbReference type="GO" id="GO:0016042">
    <property type="term" value="P:lipid catabolic process"/>
    <property type="evidence" value="ECO:0007669"/>
    <property type="project" value="UniProtKB-KW"/>
</dbReference>
<dbReference type="PANTHER" id="PTHR43856:SF1">
    <property type="entry name" value="MITOCHONDRIAL CARDIOLIPIN HYDROLASE"/>
    <property type="match status" value="1"/>
</dbReference>
<gene>
    <name evidence="8" type="primary">jg13361</name>
    <name evidence="8" type="ORF">PAEG_LOCUS21274</name>
</gene>
<sequence length="258" mass="29555">MRLSPRLLSSAAAVAITCAVSAAAYFYKRRNTEINEVMVFCKLQFNPHNYFDKLVSFIEGAKHSVNVCMPGIHNPAIQARLVNLIKSKNIKVRIVIDRSGYNENSDFFIKELIEAGAEIKCKANEPVFRMKHKFCLVDDKILMTGTLNWGDDRSFDHWNYVYVTSKQKLVEPVKNEFYQLWNMSSDVLTIFDIYCDSDAETIEIRNPDEISDDSADIDGDDRHVTIDTMTDNNNLVTPIEKQMAQDQFNNFSINTPCQ</sequence>
<keyword evidence="3" id="KW-0443">Lipid metabolism</keyword>
<evidence type="ECO:0000256" key="4">
    <source>
        <dbReference type="ARBA" id="ARBA00038012"/>
    </source>
</evidence>
<proteinExistence type="inferred from homology"/>
<comment type="caution">
    <text evidence="8">The sequence shown here is derived from an EMBL/GenBank/DDBJ whole genome shotgun (WGS) entry which is preliminary data.</text>
</comment>
<comment type="similarity">
    <text evidence="4">Belongs to the phospholipase D family. MitoPLD/Zucchini subfamily.</text>
</comment>
<protein>
    <recommendedName>
        <fullName evidence="5">Mitochondrial cardiolipin hydrolase</fullName>
    </recommendedName>
    <alternativeName>
        <fullName evidence="6">Mitochondrial phospholipase</fullName>
    </alternativeName>
</protein>
<dbReference type="GO" id="GO:0016891">
    <property type="term" value="F:RNA endonuclease activity producing 5'-phosphomonoesters, hydrolytic mechanism"/>
    <property type="evidence" value="ECO:0007669"/>
    <property type="project" value="TreeGrafter"/>
</dbReference>
<keyword evidence="9" id="KW-1185">Reference proteome</keyword>
<evidence type="ECO:0000256" key="3">
    <source>
        <dbReference type="ARBA" id="ARBA00023098"/>
    </source>
</evidence>
<dbReference type="EMBL" id="CAKXAJ010025922">
    <property type="protein sequence ID" value="CAH2245999.1"/>
    <property type="molecule type" value="Genomic_DNA"/>
</dbReference>
<dbReference type="Pfam" id="PF13091">
    <property type="entry name" value="PLDc_2"/>
    <property type="match status" value="1"/>
</dbReference>
<keyword evidence="2" id="KW-0442">Lipid degradation</keyword>
<evidence type="ECO:0000313" key="9">
    <source>
        <dbReference type="Proteomes" id="UP000838756"/>
    </source>
</evidence>
<evidence type="ECO:0000259" key="7">
    <source>
        <dbReference type="Pfam" id="PF13091"/>
    </source>
</evidence>
<dbReference type="Proteomes" id="UP000838756">
    <property type="component" value="Unassembled WGS sequence"/>
</dbReference>